<comment type="caution">
    <text evidence="1">The sequence shown here is derived from an EMBL/GenBank/DDBJ whole genome shotgun (WGS) entry which is preliminary data.</text>
</comment>
<feature type="non-terminal residue" evidence="1">
    <location>
        <position position="1"/>
    </location>
</feature>
<sequence length="50" mass="6086">TKLNPVCVRKLSYGLKFGKYFTAREQINLEANFVRMSLDMLRYFCYEWEL</sequence>
<protein>
    <submittedName>
        <fullName evidence="1">9594_t:CDS:1</fullName>
    </submittedName>
</protein>
<gene>
    <name evidence="1" type="ORF">CPELLU_LOCUS12615</name>
</gene>
<organism evidence="1 2">
    <name type="scientific">Cetraspora pellucida</name>
    <dbReference type="NCBI Taxonomy" id="1433469"/>
    <lineage>
        <taxon>Eukaryota</taxon>
        <taxon>Fungi</taxon>
        <taxon>Fungi incertae sedis</taxon>
        <taxon>Mucoromycota</taxon>
        <taxon>Glomeromycotina</taxon>
        <taxon>Glomeromycetes</taxon>
        <taxon>Diversisporales</taxon>
        <taxon>Gigasporaceae</taxon>
        <taxon>Cetraspora</taxon>
    </lineage>
</organism>
<evidence type="ECO:0000313" key="2">
    <source>
        <dbReference type="Proteomes" id="UP000789759"/>
    </source>
</evidence>
<proteinExistence type="predicted"/>
<dbReference type="AlphaFoldDB" id="A0A9N9I225"/>
<dbReference type="Proteomes" id="UP000789759">
    <property type="component" value="Unassembled WGS sequence"/>
</dbReference>
<accession>A0A9N9I225</accession>
<keyword evidence="2" id="KW-1185">Reference proteome</keyword>
<evidence type="ECO:0000313" key="1">
    <source>
        <dbReference type="EMBL" id="CAG8716212.1"/>
    </source>
</evidence>
<dbReference type="EMBL" id="CAJVQA010012389">
    <property type="protein sequence ID" value="CAG8716212.1"/>
    <property type="molecule type" value="Genomic_DNA"/>
</dbReference>
<name>A0A9N9I225_9GLOM</name>
<reference evidence="1" key="1">
    <citation type="submission" date="2021-06" db="EMBL/GenBank/DDBJ databases">
        <authorList>
            <person name="Kallberg Y."/>
            <person name="Tangrot J."/>
            <person name="Rosling A."/>
        </authorList>
    </citation>
    <scope>NUCLEOTIDE SEQUENCE</scope>
    <source>
        <strain evidence="1">FL966</strain>
    </source>
</reference>